<dbReference type="eggNOG" id="ENOG5032YPG">
    <property type="taxonomic scope" value="Bacteria"/>
</dbReference>
<gene>
    <name evidence="1" type="ORF">EBAPG3_014160</name>
</gene>
<keyword evidence="1" id="KW-0255">Endonuclease</keyword>
<dbReference type="AlphaFoldDB" id="A0A1W6SSM6"/>
<evidence type="ECO:0000313" key="1">
    <source>
        <dbReference type="EMBL" id="ARO88820.1"/>
    </source>
</evidence>
<dbReference type="EMBL" id="CP021106">
    <property type="protein sequence ID" value="ARO88820.1"/>
    <property type="molecule type" value="Genomic_DNA"/>
</dbReference>
<sequence>MEQIKQPLFSLGQVVATPGALDKTHPVWMANCLARHMRGDWGSVDEEDIATNNEAVRFGFRVLSAYPIDETKPCEGFGDNTLWIITEADRSVTTFLLPSEY</sequence>
<dbReference type="OrthoDB" id="5522207at2"/>
<organism evidence="1 2">
    <name type="scientific">Nitrosospira lacus</name>
    <dbReference type="NCBI Taxonomy" id="1288494"/>
    <lineage>
        <taxon>Bacteria</taxon>
        <taxon>Pseudomonadati</taxon>
        <taxon>Pseudomonadota</taxon>
        <taxon>Betaproteobacteria</taxon>
        <taxon>Nitrosomonadales</taxon>
        <taxon>Nitrosomonadaceae</taxon>
        <taxon>Nitrosospira</taxon>
    </lineage>
</organism>
<dbReference type="RefSeq" id="WP_004174001.1">
    <property type="nucleotide sequence ID" value="NZ_CP021106.3"/>
</dbReference>
<dbReference type="KEGG" id="nlc:EBAPG3_014160"/>
<keyword evidence="1" id="KW-0540">Nuclease</keyword>
<keyword evidence="1" id="KW-0378">Hydrolase</keyword>
<protein>
    <submittedName>
        <fullName evidence="1">Type I restriction endonuclease subunit M</fullName>
    </submittedName>
</protein>
<accession>A0A1W6SSM6</accession>
<evidence type="ECO:0000313" key="2">
    <source>
        <dbReference type="Proteomes" id="UP000012179"/>
    </source>
</evidence>
<proteinExistence type="predicted"/>
<dbReference type="GO" id="GO:0004519">
    <property type="term" value="F:endonuclease activity"/>
    <property type="evidence" value="ECO:0007669"/>
    <property type="project" value="UniProtKB-KW"/>
</dbReference>
<name>A0A1W6SSM6_9PROT</name>
<keyword evidence="2" id="KW-1185">Reference proteome</keyword>
<dbReference type="Proteomes" id="UP000012179">
    <property type="component" value="Chromosome"/>
</dbReference>
<reference evidence="1 2" key="1">
    <citation type="journal article" date="2015" name="Int. J. Syst. Evol. Microbiol.">
        <title>Nitrosospira lacus sp. nov., a psychrotolerant, ammonia-oxidizing bacterium from sandy lake sediment.</title>
        <authorList>
            <person name="Urakawa H."/>
            <person name="Garcia J.C."/>
            <person name="Nielsen J.L."/>
            <person name="Le V.Q."/>
            <person name="Kozlowski J.A."/>
            <person name="Stein L.Y."/>
            <person name="Lim C.K."/>
            <person name="Pommerening-Roser A."/>
            <person name="Martens-Habbena W."/>
            <person name="Stahl D.A."/>
            <person name="Klotz M.G."/>
        </authorList>
    </citation>
    <scope>NUCLEOTIDE SEQUENCE [LARGE SCALE GENOMIC DNA]</scope>
    <source>
        <strain evidence="1 2">APG3</strain>
    </source>
</reference>